<accession>B8IQZ4</accession>
<dbReference type="PANTHER" id="PTHR43884:SF12">
    <property type="entry name" value="ISOVALERYL-COA DEHYDROGENASE, MITOCHONDRIAL-RELATED"/>
    <property type="match status" value="1"/>
</dbReference>
<dbReference type="RefSeq" id="WP_015928389.1">
    <property type="nucleotide sequence ID" value="NC_011894.1"/>
</dbReference>
<dbReference type="Proteomes" id="UP000008207">
    <property type="component" value="Chromosome"/>
</dbReference>
<dbReference type="EMBL" id="CP001349">
    <property type="protein sequence ID" value="ACL56696.1"/>
    <property type="molecule type" value="Genomic_DNA"/>
</dbReference>
<dbReference type="OrthoDB" id="2564795at2"/>
<keyword evidence="3" id="KW-1185">Reference proteome</keyword>
<evidence type="ECO:0000313" key="3">
    <source>
        <dbReference type="Proteomes" id="UP000008207"/>
    </source>
</evidence>
<dbReference type="PANTHER" id="PTHR43884">
    <property type="entry name" value="ACYL-COA DEHYDROGENASE"/>
    <property type="match status" value="1"/>
</dbReference>
<dbReference type="InterPro" id="IPR037069">
    <property type="entry name" value="AcylCoA_DH/ox_N_sf"/>
</dbReference>
<reference evidence="2 3" key="1">
    <citation type="submission" date="2009-01" db="EMBL/GenBank/DDBJ databases">
        <title>Complete sequence of chromosome of Methylobacterium nodulans ORS 2060.</title>
        <authorList>
            <consortium name="US DOE Joint Genome Institute"/>
            <person name="Lucas S."/>
            <person name="Copeland A."/>
            <person name="Lapidus A."/>
            <person name="Glavina del Rio T."/>
            <person name="Dalin E."/>
            <person name="Tice H."/>
            <person name="Bruce D."/>
            <person name="Goodwin L."/>
            <person name="Pitluck S."/>
            <person name="Sims D."/>
            <person name="Brettin T."/>
            <person name="Detter J.C."/>
            <person name="Han C."/>
            <person name="Larimer F."/>
            <person name="Land M."/>
            <person name="Hauser L."/>
            <person name="Kyrpides N."/>
            <person name="Ivanova N."/>
            <person name="Marx C.J."/>
            <person name="Richardson P."/>
        </authorList>
    </citation>
    <scope>NUCLEOTIDE SEQUENCE [LARGE SCALE GENOMIC DNA]</scope>
    <source>
        <strain evidence="3">LMG 21967 / CNCM I-2342 / ORS 2060</strain>
    </source>
</reference>
<dbReference type="Pfam" id="PF02771">
    <property type="entry name" value="Acyl-CoA_dh_N"/>
    <property type="match status" value="1"/>
</dbReference>
<dbReference type="Gene3D" id="2.40.110.10">
    <property type="entry name" value="Butyryl-CoA Dehydrogenase, subunit A, domain 2"/>
    <property type="match status" value="1"/>
</dbReference>
<dbReference type="KEGG" id="mno:Mnod_1706"/>
<name>B8IQZ4_METNO</name>
<gene>
    <name evidence="2" type="ordered locus">Mnod_1706</name>
</gene>
<proteinExistence type="predicted"/>
<feature type="domain" description="Acyl-CoA dehydrogenase/oxidase N-terminal" evidence="1">
    <location>
        <begin position="19"/>
        <end position="124"/>
    </location>
</feature>
<dbReference type="SUPFAM" id="SSF56645">
    <property type="entry name" value="Acyl-CoA dehydrogenase NM domain-like"/>
    <property type="match status" value="1"/>
</dbReference>
<evidence type="ECO:0000259" key="1">
    <source>
        <dbReference type="Pfam" id="PF02771"/>
    </source>
</evidence>
<evidence type="ECO:0000313" key="2">
    <source>
        <dbReference type="EMBL" id="ACL56696.1"/>
    </source>
</evidence>
<dbReference type="GO" id="GO:0003995">
    <property type="term" value="F:acyl-CoA dehydrogenase activity"/>
    <property type="evidence" value="ECO:0007669"/>
    <property type="project" value="TreeGrafter"/>
</dbReference>
<dbReference type="AlphaFoldDB" id="B8IQZ4"/>
<dbReference type="InterPro" id="IPR013786">
    <property type="entry name" value="AcylCoA_DH/ox_N"/>
</dbReference>
<protein>
    <submittedName>
        <fullName evidence="2">Putative acyl-CoA dehydrogenase</fullName>
    </submittedName>
</protein>
<sequence length="375" mass="39870">MLRVTTMQVGPDRPTATETMLADLRLAAERELVPLVRRIDEEGLYPEAALRAFGAAGAYAAHLPAGGPHGAADLGGAIQAAAEAAEHCLSTAFCMGCQATLAWIIACSDNATLRAGLGPQVASGAVLGGAGLANPMKTYMGLERIRLEGLRTAGGYRVSGTLPWVANLGPDHVFAAAFGRPEGRYAMAVMRCGAEGLRLTGPGRFLALDGTRSFGVEFRDVFVPDEDLLADPIEGYFKRIRAGIVLLQTGMAIGLVRACLRVMREVARPLAAANRHLDVQPRDVSDRLDALEEEVDLLGAAPFETDPAHWRRVLEARLTASELALCAAQNALLHSGGQGFVAGAEAQRRLREAAFVALLTPAIKHLKRMLAELQH</sequence>
<dbReference type="STRING" id="460265.Mnod_1706"/>
<dbReference type="eggNOG" id="COG1960">
    <property type="taxonomic scope" value="Bacteria"/>
</dbReference>
<dbReference type="HOGENOM" id="CLU_063432_0_0_5"/>
<dbReference type="InterPro" id="IPR046373">
    <property type="entry name" value="Acyl-CoA_Oxase/DH_mid-dom_sf"/>
</dbReference>
<dbReference type="GO" id="GO:0050660">
    <property type="term" value="F:flavin adenine dinucleotide binding"/>
    <property type="evidence" value="ECO:0007669"/>
    <property type="project" value="InterPro"/>
</dbReference>
<dbReference type="Gene3D" id="1.10.540.10">
    <property type="entry name" value="Acyl-CoA dehydrogenase/oxidase, N-terminal domain"/>
    <property type="match status" value="1"/>
</dbReference>
<dbReference type="InterPro" id="IPR009100">
    <property type="entry name" value="AcylCoA_DH/oxidase_NM_dom_sf"/>
</dbReference>
<organism evidence="2 3">
    <name type="scientific">Methylobacterium nodulans (strain LMG 21967 / CNCM I-2342 / ORS 2060)</name>
    <dbReference type="NCBI Taxonomy" id="460265"/>
    <lineage>
        <taxon>Bacteria</taxon>
        <taxon>Pseudomonadati</taxon>
        <taxon>Pseudomonadota</taxon>
        <taxon>Alphaproteobacteria</taxon>
        <taxon>Hyphomicrobiales</taxon>
        <taxon>Methylobacteriaceae</taxon>
        <taxon>Methylobacterium</taxon>
    </lineage>
</organism>